<dbReference type="PANTHER" id="PTHR24421">
    <property type="entry name" value="NITRATE/NITRITE SENSOR PROTEIN NARX-RELATED"/>
    <property type="match status" value="1"/>
</dbReference>
<feature type="domain" description="PAS" evidence="21">
    <location>
        <begin position="71"/>
        <end position="141"/>
    </location>
</feature>
<evidence type="ECO:0000256" key="3">
    <source>
        <dbReference type="ARBA" id="ARBA00004496"/>
    </source>
</evidence>
<keyword evidence="19" id="KW-0175">Coiled coil</keyword>
<name>A0ABT8QYR0_9BACT</name>
<keyword evidence="14" id="KW-0408">Iron</keyword>
<dbReference type="CDD" id="cd16917">
    <property type="entry name" value="HATPase_UhpB-NarQ-NarX-like"/>
    <property type="match status" value="1"/>
</dbReference>
<accession>A0ABT8QYR0</accession>
<dbReference type="CDD" id="cd00130">
    <property type="entry name" value="PAS"/>
    <property type="match status" value="2"/>
</dbReference>
<evidence type="ECO:0000256" key="17">
    <source>
        <dbReference type="ARBA" id="ARBA00024827"/>
    </source>
</evidence>
<dbReference type="InterPro" id="IPR013767">
    <property type="entry name" value="PAS_fold"/>
</dbReference>
<organism evidence="22 23">
    <name type="scientific">Rhodocytophaga aerolata</name>
    <dbReference type="NCBI Taxonomy" id="455078"/>
    <lineage>
        <taxon>Bacteria</taxon>
        <taxon>Pseudomonadati</taxon>
        <taxon>Bacteroidota</taxon>
        <taxon>Cytophagia</taxon>
        <taxon>Cytophagales</taxon>
        <taxon>Rhodocytophagaceae</taxon>
        <taxon>Rhodocytophaga</taxon>
    </lineage>
</organism>
<evidence type="ECO:0000259" key="20">
    <source>
        <dbReference type="PROSITE" id="PS50109"/>
    </source>
</evidence>
<evidence type="ECO:0000256" key="1">
    <source>
        <dbReference type="ARBA" id="ARBA00000085"/>
    </source>
</evidence>
<feature type="domain" description="Histidine kinase" evidence="20">
    <location>
        <begin position="346"/>
        <end position="539"/>
    </location>
</feature>
<evidence type="ECO:0000256" key="8">
    <source>
        <dbReference type="ARBA" id="ARBA00022553"/>
    </source>
</evidence>
<keyword evidence="6" id="KW-0004">4Fe-4S</keyword>
<evidence type="ECO:0000256" key="2">
    <source>
        <dbReference type="ARBA" id="ARBA00001966"/>
    </source>
</evidence>
<dbReference type="SUPFAM" id="SSF55785">
    <property type="entry name" value="PYP-like sensor domain (PAS domain)"/>
    <property type="match status" value="2"/>
</dbReference>
<evidence type="ECO:0000256" key="4">
    <source>
        <dbReference type="ARBA" id="ARBA00012438"/>
    </source>
</evidence>
<dbReference type="Gene3D" id="3.30.450.20">
    <property type="entry name" value="PAS domain"/>
    <property type="match status" value="2"/>
</dbReference>
<feature type="coiled-coil region" evidence="19">
    <location>
        <begin position="2"/>
        <end position="64"/>
    </location>
</feature>
<evidence type="ECO:0000256" key="7">
    <source>
        <dbReference type="ARBA" id="ARBA00022490"/>
    </source>
</evidence>
<evidence type="ECO:0000256" key="16">
    <source>
        <dbReference type="ARBA" id="ARBA00023014"/>
    </source>
</evidence>
<evidence type="ECO:0000256" key="19">
    <source>
        <dbReference type="SAM" id="Coils"/>
    </source>
</evidence>
<evidence type="ECO:0000256" key="15">
    <source>
        <dbReference type="ARBA" id="ARBA00023012"/>
    </source>
</evidence>
<evidence type="ECO:0000256" key="6">
    <source>
        <dbReference type="ARBA" id="ARBA00022485"/>
    </source>
</evidence>
<dbReference type="Proteomes" id="UP001168528">
    <property type="component" value="Unassembled WGS sequence"/>
</dbReference>
<keyword evidence="9" id="KW-0808">Transferase</keyword>
<comment type="function">
    <text evidence="17">Member of the two-component regulatory system NreB/NreC involved in the control of dissimilatory nitrate/nitrite reduction in response to oxygen. NreB functions as a direct oxygen sensor histidine kinase which is autophosphorylated, in the absence of oxygen, probably at the conserved histidine residue, and transfers its phosphate group probably to a conserved aspartate residue of NreC. NreB/NreC activates the expression of the nitrate (narGHJI) and nitrite (nir) reductase operons, as well as the putative nitrate transporter gene narT.</text>
</comment>
<evidence type="ECO:0000259" key="21">
    <source>
        <dbReference type="PROSITE" id="PS50112"/>
    </source>
</evidence>
<dbReference type="EMBL" id="JAUKPO010000001">
    <property type="protein sequence ID" value="MDO1444982.1"/>
    <property type="molecule type" value="Genomic_DNA"/>
</dbReference>
<dbReference type="PANTHER" id="PTHR24421:SF10">
    <property type="entry name" value="NITRATE_NITRITE SENSOR PROTEIN NARQ"/>
    <property type="match status" value="1"/>
</dbReference>
<dbReference type="InterPro" id="IPR004358">
    <property type="entry name" value="Sig_transdc_His_kin-like_C"/>
</dbReference>
<dbReference type="PROSITE" id="PS50112">
    <property type="entry name" value="PAS"/>
    <property type="match status" value="2"/>
</dbReference>
<proteinExistence type="predicted"/>
<comment type="caution">
    <text evidence="22">The sequence shown here is derived from an EMBL/GenBank/DDBJ whole genome shotgun (WGS) entry which is preliminary data.</text>
</comment>
<dbReference type="InterPro" id="IPR003594">
    <property type="entry name" value="HATPase_dom"/>
</dbReference>
<dbReference type="InterPro" id="IPR050482">
    <property type="entry name" value="Sensor_HK_TwoCompSys"/>
</dbReference>
<keyword evidence="15" id="KW-0902">Two-component regulatory system</keyword>
<keyword evidence="12" id="KW-0418">Kinase</keyword>
<reference evidence="22" key="1">
    <citation type="submission" date="2023-07" db="EMBL/GenBank/DDBJ databases">
        <title>The genome sequence of Rhodocytophaga aerolata KACC 12507.</title>
        <authorList>
            <person name="Zhang X."/>
        </authorList>
    </citation>
    <scope>NUCLEOTIDE SEQUENCE</scope>
    <source>
        <strain evidence="22">KACC 12507</strain>
    </source>
</reference>
<evidence type="ECO:0000256" key="9">
    <source>
        <dbReference type="ARBA" id="ARBA00022679"/>
    </source>
</evidence>
<evidence type="ECO:0000256" key="12">
    <source>
        <dbReference type="ARBA" id="ARBA00022777"/>
    </source>
</evidence>
<evidence type="ECO:0000313" key="22">
    <source>
        <dbReference type="EMBL" id="MDO1444982.1"/>
    </source>
</evidence>
<comment type="cofactor">
    <cofactor evidence="2">
        <name>[4Fe-4S] cluster</name>
        <dbReference type="ChEBI" id="CHEBI:49883"/>
    </cofactor>
</comment>
<dbReference type="Pfam" id="PF08448">
    <property type="entry name" value="PAS_4"/>
    <property type="match status" value="1"/>
</dbReference>
<evidence type="ECO:0000313" key="23">
    <source>
        <dbReference type="Proteomes" id="UP001168528"/>
    </source>
</evidence>
<protein>
    <recommendedName>
        <fullName evidence="5">Oxygen sensor histidine kinase NreB</fullName>
        <ecNumber evidence="4">2.7.13.3</ecNumber>
    </recommendedName>
    <alternativeName>
        <fullName evidence="18">Nitrogen regulation protein B</fullName>
    </alternativeName>
</protein>
<evidence type="ECO:0000256" key="14">
    <source>
        <dbReference type="ARBA" id="ARBA00023004"/>
    </source>
</evidence>
<dbReference type="PRINTS" id="PR00344">
    <property type="entry name" value="BCTRLSENSOR"/>
</dbReference>
<feature type="coiled-coil region" evidence="19">
    <location>
        <begin position="378"/>
        <end position="405"/>
    </location>
</feature>
<dbReference type="Gene3D" id="3.30.565.10">
    <property type="entry name" value="Histidine kinase-like ATPase, C-terminal domain"/>
    <property type="match status" value="1"/>
</dbReference>
<dbReference type="SMART" id="SM00387">
    <property type="entry name" value="HATPase_c"/>
    <property type="match status" value="1"/>
</dbReference>
<evidence type="ECO:0000256" key="11">
    <source>
        <dbReference type="ARBA" id="ARBA00022741"/>
    </source>
</evidence>
<dbReference type="NCBIfam" id="TIGR00229">
    <property type="entry name" value="sensory_box"/>
    <property type="match status" value="2"/>
</dbReference>
<keyword evidence="16" id="KW-0411">Iron-sulfur</keyword>
<evidence type="ECO:0000256" key="5">
    <source>
        <dbReference type="ARBA" id="ARBA00017322"/>
    </source>
</evidence>
<dbReference type="Pfam" id="PF00989">
    <property type="entry name" value="PAS"/>
    <property type="match status" value="1"/>
</dbReference>
<comment type="subcellular location">
    <subcellularLocation>
        <location evidence="3">Cytoplasm</location>
    </subcellularLocation>
</comment>
<dbReference type="InterPro" id="IPR011712">
    <property type="entry name" value="Sig_transdc_His_kin_sub3_dim/P"/>
</dbReference>
<dbReference type="InterPro" id="IPR005467">
    <property type="entry name" value="His_kinase_dom"/>
</dbReference>
<dbReference type="Pfam" id="PF07730">
    <property type="entry name" value="HisKA_3"/>
    <property type="match status" value="1"/>
</dbReference>
<sequence length="541" mass="61012">MKNREEEKINRIEALRSKAEKLLEQQRMDIPLHTVDPATLQELMQELHVRQVELEMQNEELLESRVTIEKSLNDYASLYQFAPVAYFTLDKYGAIVQANIAASHLTGYPTKSLVKKPLRSLLPPSQASAFYEFINKIFTNGTKQVSQFHIRNKTGNLLSVHMEAQSLHDKGHPHQCLLAMVDLTAQKEAENKVHREKAFSESLLENSIDGIVAFDTEGKITSWNKTMETLTGKHKAEVTGRRIVDLFPNYQVNAEGQAIQKALQGETSILHNHPFGIRNGFYEISTVPLYEQEFYTTNQVITGGLCIVHDVTDRIKIEQERISLKLKSQQELLNAILQAQEEERKRIAESLHNGIGQILYAAQLSLQQIKLSETPLSTEELRKAKKQTEELLKEAIRSLRQASHELVPVLLEQFGLAEAINDFCSRFSHTGINITCHGFEQSLNKPLELAIYRIAQELINNIVRHSQATRARLEMFMEGGQLVLEAQDNGKGLEEGALQKKGIGLKTIQNRVKLLGGTMDIDSTPNKGTLLTVTLPISHAT</sequence>
<dbReference type="SUPFAM" id="SSF55874">
    <property type="entry name" value="ATPase domain of HSP90 chaperone/DNA topoisomerase II/histidine kinase"/>
    <property type="match status" value="1"/>
</dbReference>
<dbReference type="PROSITE" id="PS50109">
    <property type="entry name" value="HIS_KIN"/>
    <property type="match status" value="1"/>
</dbReference>
<gene>
    <name evidence="22" type="ORF">Q0590_01905</name>
</gene>
<evidence type="ECO:0000256" key="13">
    <source>
        <dbReference type="ARBA" id="ARBA00022840"/>
    </source>
</evidence>
<keyword evidence="8" id="KW-0597">Phosphoprotein</keyword>
<keyword evidence="10" id="KW-0479">Metal-binding</keyword>
<keyword evidence="11" id="KW-0547">Nucleotide-binding</keyword>
<dbReference type="RefSeq" id="WP_302035783.1">
    <property type="nucleotide sequence ID" value="NZ_JAUKPO010000001.1"/>
</dbReference>
<dbReference type="InterPro" id="IPR000014">
    <property type="entry name" value="PAS"/>
</dbReference>
<dbReference type="InterPro" id="IPR013656">
    <property type="entry name" value="PAS_4"/>
</dbReference>
<keyword evidence="7" id="KW-0963">Cytoplasm</keyword>
<dbReference type="Pfam" id="PF02518">
    <property type="entry name" value="HATPase_c"/>
    <property type="match status" value="1"/>
</dbReference>
<evidence type="ECO:0000256" key="18">
    <source>
        <dbReference type="ARBA" id="ARBA00030800"/>
    </source>
</evidence>
<feature type="domain" description="PAS" evidence="21">
    <location>
        <begin position="196"/>
        <end position="266"/>
    </location>
</feature>
<keyword evidence="23" id="KW-1185">Reference proteome</keyword>
<dbReference type="InterPro" id="IPR035965">
    <property type="entry name" value="PAS-like_dom_sf"/>
</dbReference>
<dbReference type="SMART" id="SM00091">
    <property type="entry name" value="PAS"/>
    <property type="match status" value="2"/>
</dbReference>
<keyword evidence="13" id="KW-0067">ATP-binding</keyword>
<evidence type="ECO:0000256" key="10">
    <source>
        <dbReference type="ARBA" id="ARBA00022723"/>
    </source>
</evidence>
<dbReference type="Gene3D" id="1.20.5.1930">
    <property type="match status" value="1"/>
</dbReference>
<dbReference type="EC" id="2.7.13.3" evidence="4"/>
<comment type="catalytic activity">
    <reaction evidence="1">
        <text>ATP + protein L-histidine = ADP + protein N-phospho-L-histidine.</text>
        <dbReference type="EC" id="2.7.13.3"/>
    </reaction>
</comment>
<dbReference type="InterPro" id="IPR036890">
    <property type="entry name" value="HATPase_C_sf"/>
</dbReference>